<gene>
    <name evidence="1" type="ORF">N7492_005355</name>
</gene>
<protein>
    <submittedName>
        <fullName evidence="1">Uncharacterized protein</fullName>
    </submittedName>
</protein>
<evidence type="ECO:0000313" key="1">
    <source>
        <dbReference type="EMBL" id="KAJ5172762.1"/>
    </source>
</evidence>
<reference evidence="1" key="2">
    <citation type="journal article" date="2023" name="IMA Fungus">
        <title>Comparative genomic study of the Penicillium genus elucidates a diverse pangenome and 15 lateral gene transfer events.</title>
        <authorList>
            <person name="Petersen C."/>
            <person name="Sorensen T."/>
            <person name="Nielsen M.R."/>
            <person name="Sondergaard T.E."/>
            <person name="Sorensen J.L."/>
            <person name="Fitzpatrick D.A."/>
            <person name="Frisvad J.C."/>
            <person name="Nielsen K.L."/>
        </authorList>
    </citation>
    <scope>NUCLEOTIDE SEQUENCE</scope>
    <source>
        <strain evidence="1">IBT 21917</strain>
    </source>
</reference>
<accession>A0A9W9ID93</accession>
<keyword evidence="2" id="KW-1185">Reference proteome</keyword>
<dbReference type="EMBL" id="JAPQKO010000003">
    <property type="protein sequence ID" value="KAJ5172762.1"/>
    <property type="molecule type" value="Genomic_DNA"/>
</dbReference>
<evidence type="ECO:0000313" key="2">
    <source>
        <dbReference type="Proteomes" id="UP001146351"/>
    </source>
</evidence>
<sequence>MFHYHVIQCVLPIGAGFTSYSYGPITSPLRWRWGNRDLEVTDFVSACSRKQYVRPTSTVEHSMLEILEVGCHMEMPENEFCVDTSVNILKSLVREIYWGQNICSSTKAPNLPVFIPRCLYKAAMVCLHDSRVSGEDQEPLVTSYKILLGHLRERWAAAGNCLSPADNIMCSLKLGNYLTKIEIAQNKSIS</sequence>
<dbReference type="OrthoDB" id="270167at2759"/>
<comment type="caution">
    <text evidence="1">The sequence shown here is derived from an EMBL/GenBank/DDBJ whole genome shotgun (WGS) entry which is preliminary data.</text>
</comment>
<organism evidence="1 2">
    <name type="scientific">Penicillium capsulatum</name>
    <dbReference type="NCBI Taxonomy" id="69766"/>
    <lineage>
        <taxon>Eukaryota</taxon>
        <taxon>Fungi</taxon>
        <taxon>Dikarya</taxon>
        <taxon>Ascomycota</taxon>
        <taxon>Pezizomycotina</taxon>
        <taxon>Eurotiomycetes</taxon>
        <taxon>Eurotiomycetidae</taxon>
        <taxon>Eurotiales</taxon>
        <taxon>Aspergillaceae</taxon>
        <taxon>Penicillium</taxon>
    </lineage>
</organism>
<reference evidence="1" key="1">
    <citation type="submission" date="2022-11" db="EMBL/GenBank/DDBJ databases">
        <authorList>
            <person name="Petersen C."/>
        </authorList>
    </citation>
    <scope>NUCLEOTIDE SEQUENCE</scope>
    <source>
        <strain evidence="1">IBT 21917</strain>
    </source>
</reference>
<dbReference type="Proteomes" id="UP001146351">
    <property type="component" value="Unassembled WGS sequence"/>
</dbReference>
<proteinExistence type="predicted"/>
<name>A0A9W9ID93_9EURO</name>
<dbReference type="AlphaFoldDB" id="A0A9W9ID93"/>